<dbReference type="RefSeq" id="WP_005224841.1">
    <property type="nucleotide sequence ID" value="NZ_CP007031.1"/>
</dbReference>
<name>W0E0E2_MARPU</name>
<evidence type="ECO:0000256" key="1">
    <source>
        <dbReference type="SAM" id="Phobius"/>
    </source>
</evidence>
<feature type="transmembrane region" description="Helical" evidence="1">
    <location>
        <begin position="51"/>
        <end position="71"/>
    </location>
</feature>
<feature type="transmembrane region" description="Helical" evidence="1">
    <location>
        <begin position="175"/>
        <end position="198"/>
    </location>
</feature>
<feature type="transmembrane region" description="Helical" evidence="1">
    <location>
        <begin position="112"/>
        <end position="129"/>
    </location>
</feature>
<sequence length="208" mass="22808">MSKSAASSEVKPKQTPLMVAILPSVFIYVAAVILVLFARDDLASTTQYWEFFLPVVAFVSLLSGWSQAYALDRSRFVYMIKQILHWGAFGSLLWALQEHGVRDAITAEQFNLTQLYVLALAALVAGLYLDTRMFLFGLFIGCCAYVLADPANIAVLNPLGEALKIANPQEKPQTMIIAVAALAFVASFLVQLSTRGAIMAKRARKARS</sequence>
<keyword evidence="1" id="KW-0812">Transmembrane</keyword>
<accession>W0E0E2</accession>
<keyword evidence="1" id="KW-1133">Transmembrane helix</keyword>
<dbReference type="KEGG" id="mpur:MARPU_03285"/>
<dbReference type="HOGENOM" id="CLU_1377579_0_0_6"/>
<organism evidence="2 3">
    <name type="scientific">Marichromatium purpuratum 984</name>
    <dbReference type="NCBI Taxonomy" id="765910"/>
    <lineage>
        <taxon>Bacteria</taxon>
        <taxon>Pseudomonadati</taxon>
        <taxon>Pseudomonadota</taxon>
        <taxon>Gammaproteobacteria</taxon>
        <taxon>Chromatiales</taxon>
        <taxon>Chromatiaceae</taxon>
        <taxon>Marichromatium</taxon>
    </lineage>
</organism>
<dbReference type="EMBL" id="CP007031">
    <property type="protein sequence ID" value="AHF03003.1"/>
    <property type="molecule type" value="Genomic_DNA"/>
</dbReference>
<dbReference type="Proteomes" id="UP000005275">
    <property type="component" value="Chromosome"/>
</dbReference>
<evidence type="ECO:0000313" key="2">
    <source>
        <dbReference type="EMBL" id="AHF03003.1"/>
    </source>
</evidence>
<dbReference type="eggNOG" id="ENOG5030HIE">
    <property type="taxonomic scope" value="Bacteria"/>
</dbReference>
<feature type="transmembrane region" description="Helical" evidence="1">
    <location>
        <begin position="20"/>
        <end position="39"/>
    </location>
</feature>
<keyword evidence="1" id="KW-0472">Membrane</keyword>
<evidence type="ECO:0000313" key="3">
    <source>
        <dbReference type="Proteomes" id="UP000005275"/>
    </source>
</evidence>
<protein>
    <submittedName>
        <fullName evidence="2">Uncharacterized protein</fullName>
    </submittedName>
</protein>
<reference evidence="2 3" key="1">
    <citation type="submission" date="2013-12" db="EMBL/GenBank/DDBJ databases">
        <authorList>
            <consortium name="DOE Joint Genome Institute"/>
            <person name="Bryant D.A."/>
            <person name="Huntemann M."/>
            <person name="Han J."/>
            <person name="Chen A."/>
            <person name="Kyrpides N."/>
            <person name="Mavromatis K."/>
            <person name="Markowitz V."/>
            <person name="Palaniappan K."/>
            <person name="Ivanova N."/>
            <person name="Schaumberg A."/>
            <person name="Pati A."/>
            <person name="Liolios K."/>
            <person name="Nordberg H.P."/>
            <person name="Cantor M.N."/>
            <person name="Hua S.X."/>
            <person name="Woyke T."/>
        </authorList>
    </citation>
    <scope>NUCLEOTIDE SEQUENCE [LARGE SCALE GENOMIC DNA]</scope>
    <source>
        <strain evidence="2 3">984</strain>
    </source>
</reference>
<feature type="transmembrane region" description="Helical" evidence="1">
    <location>
        <begin position="134"/>
        <end position="155"/>
    </location>
</feature>
<dbReference type="AlphaFoldDB" id="W0E0E2"/>
<gene>
    <name evidence="2" type="ORF">MARPU_03285</name>
</gene>
<keyword evidence="3" id="KW-1185">Reference proteome</keyword>
<proteinExistence type="predicted"/>